<evidence type="ECO:0000259" key="6">
    <source>
        <dbReference type="PROSITE" id="PS50089"/>
    </source>
</evidence>
<dbReference type="Gene3D" id="3.30.160.60">
    <property type="entry name" value="Classic Zinc Finger"/>
    <property type="match status" value="1"/>
</dbReference>
<sequence length="558" mass="63807">LPENMSSKLKDLHYLEAELSCAVCLDVYKDPRLLTCGHNFCHTCLLRVWENQDANLQRYSCPECRTVFEDYPATQRNIKLSNIIERIQASRDPLSENSVAGPGECKYHVSINFFFSPCFTVQQSSAGDATCMLMRTEVCANHGKPWEFFCKEHKTCLCRSCLEEHKTHQYQLLEDAKAVNMDVLKENIRNLEDSQKQMQTNVEWLQAASSRLASDRAKLREQVIQLFNGIQETLNVEKETVLALVDNEKETSLTLLESRTREMEKKREELAWLITEANGLAGKEISSQDFMDRFSWVLERMLNADKTAPLCRVEKRELDRTVIGQLKRHGQAAVRNLSKGICEKLRQEKSTLMEPPRLIQQKTVSSTTLKPSVLPKPIRSLTLKPSTHFTLDPNTAHCNISISDDLLSAQWVASPLPHPAHPERFRLHPQVLCGQGLSRGEHTWQVEVGGTRRWEVGVTCKSRDQAWVDSCISWALRWDGRRLQVFEGHKRYSNPKLSTIKQAPALIQVHLDCGQKTLSFLTRNKLQPQTLGLWTVETTERAQRNNNAAVNLCVLKLF</sequence>
<dbReference type="InterPro" id="IPR000315">
    <property type="entry name" value="Znf_B-box"/>
</dbReference>
<dbReference type="SUPFAM" id="SSF57850">
    <property type="entry name" value="RING/U-box"/>
    <property type="match status" value="1"/>
</dbReference>
<dbReference type="InterPro" id="IPR051051">
    <property type="entry name" value="E3_ubiq-ligase_TRIM/RNF"/>
</dbReference>
<reference evidence="9" key="2">
    <citation type="submission" date="2025-08" db="UniProtKB">
        <authorList>
            <consortium name="Ensembl"/>
        </authorList>
    </citation>
    <scope>IDENTIFICATION</scope>
</reference>
<dbReference type="SUPFAM" id="SSF49899">
    <property type="entry name" value="Concanavalin A-like lectins/glucanases"/>
    <property type="match status" value="1"/>
</dbReference>
<dbReference type="InterPro" id="IPR027370">
    <property type="entry name" value="Znf-RING_euk"/>
</dbReference>
<keyword evidence="3" id="KW-0862">Zinc</keyword>
<dbReference type="PRINTS" id="PR01407">
    <property type="entry name" value="BUTYPHLNCDUF"/>
</dbReference>
<reference evidence="9" key="3">
    <citation type="submission" date="2025-09" db="UniProtKB">
        <authorList>
            <consortium name="Ensembl"/>
        </authorList>
    </citation>
    <scope>IDENTIFICATION</scope>
</reference>
<dbReference type="InterPro" id="IPR006574">
    <property type="entry name" value="PRY"/>
</dbReference>
<dbReference type="InterPro" id="IPR013320">
    <property type="entry name" value="ConA-like_dom_sf"/>
</dbReference>
<feature type="coiled-coil region" evidence="5">
    <location>
        <begin position="181"/>
        <end position="208"/>
    </location>
</feature>
<dbReference type="PROSITE" id="PS50119">
    <property type="entry name" value="ZF_BBOX"/>
    <property type="match status" value="1"/>
</dbReference>
<keyword evidence="2 4" id="KW-0863">Zinc-finger</keyword>
<dbReference type="Pfam" id="PF00643">
    <property type="entry name" value="zf-B_box"/>
    <property type="match status" value="1"/>
</dbReference>
<dbReference type="SMART" id="SM00184">
    <property type="entry name" value="RING"/>
    <property type="match status" value="1"/>
</dbReference>
<proteinExistence type="predicted"/>
<dbReference type="PANTHER" id="PTHR25465">
    <property type="entry name" value="B-BOX DOMAIN CONTAINING"/>
    <property type="match status" value="1"/>
</dbReference>
<dbReference type="Proteomes" id="UP001501920">
    <property type="component" value="Chromosome 24"/>
</dbReference>
<dbReference type="PROSITE" id="PS50089">
    <property type="entry name" value="ZF_RING_2"/>
    <property type="match status" value="1"/>
</dbReference>
<keyword evidence="5" id="KW-0175">Coiled coil</keyword>
<dbReference type="InterPro" id="IPR013083">
    <property type="entry name" value="Znf_RING/FYVE/PHD"/>
</dbReference>
<dbReference type="GO" id="GO:0008270">
    <property type="term" value="F:zinc ion binding"/>
    <property type="evidence" value="ECO:0007669"/>
    <property type="project" value="UniProtKB-KW"/>
</dbReference>
<feature type="domain" description="RING-type" evidence="6">
    <location>
        <begin position="21"/>
        <end position="65"/>
    </location>
</feature>
<feature type="domain" description="B box-type" evidence="7">
    <location>
        <begin position="134"/>
        <end position="173"/>
    </location>
</feature>
<dbReference type="Gene3D" id="3.30.40.10">
    <property type="entry name" value="Zinc/RING finger domain, C3HC4 (zinc finger)"/>
    <property type="match status" value="1"/>
</dbReference>
<evidence type="ECO:0000259" key="8">
    <source>
        <dbReference type="PROSITE" id="PS50188"/>
    </source>
</evidence>
<dbReference type="InterPro" id="IPR003879">
    <property type="entry name" value="Butyrophylin_SPRY"/>
</dbReference>
<dbReference type="PROSITE" id="PS50188">
    <property type="entry name" value="B302_SPRY"/>
    <property type="match status" value="1"/>
</dbReference>
<evidence type="ECO:0000256" key="2">
    <source>
        <dbReference type="ARBA" id="ARBA00022771"/>
    </source>
</evidence>
<dbReference type="PROSITE" id="PS00518">
    <property type="entry name" value="ZF_RING_1"/>
    <property type="match status" value="1"/>
</dbReference>
<evidence type="ECO:0000313" key="10">
    <source>
        <dbReference type="Proteomes" id="UP001501920"/>
    </source>
</evidence>
<organism evidence="9 10">
    <name type="scientific">Pygocentrus nattereri</name>
    <name type="common">Red-bellied piranha</name>
    <dbReference type="NCBI Taxonomy" id="42514"/>
    <lineage>
        <taxon>Eukaryota</taxon>
        <taxon>Metazoa</taxon>
        <taxon>Chordata</taxon>
        <taxon>Craniata</taxon>
        <taxon>Vertebrata</taxon>
        <taxon>Euteleostomi</taxon>
        <taxon>Actinopterygii</taxon>
        <taxon>Neopterygii</taxon>
        <taxon>Teleostei</taxon>
        <taxon>Ostariophysi</taxon>
        <taxon>Characiformes</taxon>
        <taxon>Characoidei</taxon>
        <taxon>Pygocentrus</taxon>
    </lineage>
</organism>
<dbReference type="InterPro" id="IPR001841">
    <property type="entry name" value="Znf_RING"/>
</dbReference>
<evidence type="ECO:0000256" key="3">
    <source>
        <dbReference type="ARBA" id="ARBA00022833"/>
    </source>
</evidence>
<dbReference type="Ensembl" id="ENSPNAT00000075336.1">
    <property type="protein sequence ID" value="ENSPNAP00000055461.1"/>
    <property type="gene ID" value="ENSPNAG00000021699.2"/>
</dbReference>
<evidence type="ECO:0000256" key="5">
    <source>
        <dbReference type="SAM" id="Coils"/>
    </source>
</evidence>
<dbReference type="Gene3D" id="2.60.120.920">
    <property type="match status" value="1"/>
</dbReference>
<protein>
    <recommendedName>
        <fullName evidence="11">Tripartite motif containing 65</fullName>
    </recommendedName>
</protein>
<accession>A0AAR2K017</accession>
<dbReference type="InterPro" id="IPR001870">
    <property type="entry name" value="B30.2/SPRY"/>
</dbReference>
<keyword evidence="1" id="KW-0479">Metal-binding</keyword>
<dbReference type="PANTHER" id="PTHR25465:SF41">
    <property type="entry name" value="E3 UBIQUITIN-PROTEIN LIGASE RNF135"/>
    <property type="match status" value="1"/>
</dbReference>
<dbReference type="AlphaFoldDB" id="A0AAR2K017"/>
<reference evidence="9 10" key="1">
    <citation type="submission" date="2020-10" db="EMBL/GenBank/DDBJ databases">
        <title>Pygocentrus nattereri (red-bellied piranha) genome, fPygNat1, primary haplotype.</title>
        <authorList>
            <person name="Myers G."/>
            <person name="Meyer A."/>
            <person name="Karagic N."/>
            <person name="Pippel M."/>
            <person name="Winkler S."/>
            <person name="Tracey A."/>
            <person name="Wood J."/>
            <person name="Formenti G."/>
            <person name="Howe K."/>
            <person name="Fedrigo O."/>
            <person name="Jarvis E.D."/>
        </authorList>
    </citation>
    <scope>NUCLEOTIDE SEQUENCE [LARGE SCALE GENOMIC DNA]</scope>
</reference>
<dbReference type="GO" id="GO:0005737">
    <property type="term" value="C:cytoplasm"/>
    <property type="evidence" value="ECO:0007669"/>
    <property type="project" value="UniProtKB-ARBA"/>
</dbReference>
<dbReference type="InterPro" id="IPR017907">
    <property type="entry name" value="Znf_RING_CS"/>
</dbReference>
<evidence type="ECO:0000259" key="7">
    <source>
        <dbReference type="PROSITE" id="PS50119"/>
    </source>
</evidence>
<name>A0AAR2K017_PYGNA</name>
<feature type="domain" description="B30.2/SPRY" evidence="8">
    <location>
        <begin position="369"/>
        <end position="558"/>
    </location>
</feature>
<evidence type="ECO:0008006" key="11">
    <source>
        <dbReference type="Google" id="ProtNLM"/>
    </source>
</evidence>
<dbReference type="SMART" id="SM00589">
    <property type="entry name" value="PRY"/>
    <property type="match status" value="1"/>
</dbReference>
<dbReference type="Pfam" id="PF13765">
    <property type="entry name" value="PRY"/>
    <property type="match status" value="1"/>
</dbReference>
<evidence type="ECO:0000256" key="4">
    <source>
        <dbReference type="PROSITE-ProRule" id="PRU00024"/>
    </source>
</evidence>
<keyword evidence="10" id="KW-1185">Reference proteome</keyword>
<dbReference type="Pfam" id="PF13445">
    <property type="entry name" value="zf-RING_UBOX"/>
    <property type="match status" value="1"/>
</dbReference>
<dbReference type="SUPFAM" id="SSF57845">
    <property type="entry name" value="B-box zinc-binding domain"/>
    <property type="match status" value="1"/>
</dbReference>
<dbReference type="GeneTree" id="ENSGT01030000234583"/>
<evidence type="ECO:0000256" key="1">
    <source>
        <dbReference type="ARBA" id="ARBA00022723"/>
    </source>
</evidence>
<evidence type="ECO:0000313" key="9">
    <source>
        <dbReference type="Ensembl" id="ENSPNAP00000055461.1"/>
    </source>
</evidence>
<dbReference type="SMART" id="SM00336">
    <property type="entry name" value="BBOX"/>
    <property type="match status" value="1"/>
</dbReference>
<dbReference type="InterPro" id="IPR043136">
    <property type="entry name" value="B30.2/SPRY_sf"/>
</dbReference>